<dbReference type="InterPro" id="IPR005467">
    <property type="entry name" value="His_kinase_dom"/>
</dbReference>
<dbReference type="SMART" id="SM00387">
    <property type="entry name" value="HATPase_c"/>
    <property type="match status" value="1"/>
</dbReference>
<dbReference type="PANTHER" id="PTHR43065">
    <property type="entry name" value="SENSOR HISTIDINE KINASE"/>
    <property type="match status" value="1"/>
</dbReference>
<dbReference type="AlphaFoldDB" id="A0A518G7J2"/>
<dbReference type="SUPFAM" id="SSF47384">
    <property type="entry name" value="Homodimeric domain of signal transducing histidine kinase"/>
    <property type="match status" value="1"/>
</dbReference>
<evidence type="ECO:0000256" key="2">
    <source>
        <dbReference type="ARBA" id="ARBA00012438"/>
    </source>
</evidence>
<organism evidence="5 6">
    <name type="scientific">Aureliella helgolandensis</name>
    <dbReference type="NCBI Taxonomy" id="2527968"/>
    <lineage>
        <taxon>Bacteria</taxon>
        <taxon>Pseudomonadati</taxon>
        <taxon>Planctomycetota</taxon>
        <taxon>Planctomycetia</taxon>
        <taxon>Pirellulales</taxon>
        <taxon>Pirellulaceae</taxon>
        <taxon>Aureliella</taxon>
    </lineage>
</organism>
<dbReference type="EMBL" id="CP036298">
    <property type="protein sequence ID" value="QDV24550.1"/>
    <property type="molecule type" value="Genomic_DNA"/>
</dbReference>
<evidence type="ECO:0000259" key="4">
    <source>
        <dbReference type="PROSITE" id="PS50109"/>
    </source>
</evidence>
<protein>
    <recommendedName>
        <fullName evidence="2">histidine kinase</fullName>
        <ecNumber evidence="2">2.7.13.3</ecNumber>
    </recommendedName>
</protein>
<dbReference type="PRINTS" id="PR00344">
    <property type="entry name" value="BCTRLSENSOR"/>
</dbReference>
<dbReference type="SMART" id="SM00388">
    <property type="entry name" value="HisKA"/>
    <property type="match status" value="1"/>
</dbReference>
<sequence length="685" mass="77194">MHIKARFRNLTPKETELEFEFRERVNPCPEIETPRQRMIHPRELSKYRGLLLQAWSRFKWSCTSWGIVVAIVLSSPLTVDGAGTKSVLILYSNESFLPANISLGNAMVDQMRRGYPDRIEFYSEFLDLVRFPGDSHLSRTADMLLEKYKGRDFDLVISAGPQALNLLADQRQFLFPNVPVVFTGVRRESATWSELNSATGILMKLDPLPTLELAMQLQPQTRRVVVVSGASDFDRTWDDLARERFRNHESRLEFTYLSGLPMQTLLERLRDLPSDAVVIYLTFFTDGEGEYFLSADAAILVANASAAPVYGPYDTYMGTGIVGGCMDTFDEVGRETGDLALRILAGEKPEDIAPYFPGKDLPIVDCRQLARWELSEDRLPARSEMRFRQSSLWKEHRSTVITATFVLALQATLLIGLLFERRNRILAELVADETRRELTHASRLATVGELTASIAHEIHQPLGAILSNADAAEMLIDSSPDSMDELRQILADIRQDDLRACEVIERLRALMRNRELELQAVEPNELIENVIRLINREAKRRDVAVHTELAPGGPLVIADKVHLQQVLLNLLLNGMEAMSEIDQPKKLFVQTQLQSDNLEFLVQDSGPDIPTERRSRLFDPFFTTKKEGMGLGLSIARTLVEAHGGRIWIDDNCHTGLGLRFTVPLAQKSSNETSQFAVLSGEQTG</sequence>
<comment type="catalytic activity">
    <reaction evidence="1">
        <text>ATP + protein L-histidine = ADP + protein N-phospho-L-histidine.</text>
        <dbReference type="EC" id="2.7.13.3"/>
    </reaction>
</comment>
<name>A0A518G7J2_9BACT</name>
<keyword evidence="5" id="KW-0808">Transferase</keyword>
<dbReference type="PROSITE" id="PS50109">
    <property type="entry name" value="HIS_KIN"/>
    <property type="match status" value="1"/>
</dbReference>
<dbReference type="EC" id="2.7.13.3" evidence="2"/>
<accession>A0A518G7J2</accession>
<gene>
    <name evidence="5" type="primary">fixL_1</name>
    <name evidence="5" type="ORF">Q31a_28690</name>
</gene>
<dbReference type="Gene3D" id="3.40.50.2300">
    <property type="match status" value="2"/>
</dbReference>
<dbReference type="Gene3D" id="1.10.287.130">
    <property type="match status" value="1"/>
</dbReference>
<dbReference type="KEGG" id="ahel:Q31a_28690"/>
<dbReference type="InterPro" id="IPR036890">
    <property type="entry name" value="HATPase_C_sf"/>
</dbReference>
<dbReference type="SUPFAM" id="SSF55874">
    <property type="entry name" value="ATPase domain of HSP90 chaperone/DNA topoisomerase II/histidine kinase"/>
    <property type="match status" value="1"/>
</dbReference>
<keyword evidence="3" id="KW-0597">Phosphoprotein</keyword>
<evidence type="ECO:0000313" key="5">
    <source>
        <dbReference type="EMBL" id="QDV24550.1"/>
    </source>
</evidence>
<dbReference type="CDD" id="cd00082">
    <property type="entry name" value="HisKA"/>
    <property type="match status" value="1"/>
</dbReference>
<dbReference type="InterPro" id="IPR003661">
    <property type="entry name" value="HisK_dim/P_dom"/>
</dbReference>
<dbReference type="InterPro" id="IPR004358">
    <property type="entry name" value="Sig_transdc_His_kin-like_C"/>
</dbReference>
<dbReference type="PANTHER" id="PTHR43065:SF42">
    <property type="entry name" value="TWO-COMPONENT SENSOR PPRA"/>
    <property type="match status" value="1"/>
</dbReference>
<keyword evidence="6" id="KW-1185">Reference proteome</keyword>
<dbReference type="Gene3D" id="3.30.565.10">
    <property type="entry name" value="Histidine kinase-like ATPase, C-terminal domain"/>
    <property type="match status" value="1"/>
</dbReference>
<dbReference type="InterPro" id="IPR036097">
    <property type="entry name" value="HisK_dim/P_sf"/>
</dbReference>
<reference evidence="5 6" key="1">
    <citation type="submission" date="2019-02" db="EMBL/GenBank/DDBJ databases">
        <title>Deep-cultivation of Planctomycetes and their phenomic and genomic characterization uncovers novel biology.</title>
        <authorList>
            <person name="Wiegand S."/>
            <person name="Jogler M."/>
            <person name="Boedeker C."/>
            <person name="Pinto D."/>
            <person name="Vollmers J."/>
            <person name="Rivas-Marin E."/>
            <person name="Kohn T."/>
            <person name="Peeters S.H."/>
            <person name="Heuer A."/>
            <person name="Rast P."/>
            <person name="Oberbeckmann S."/>
            <person name="Bunk B."/>
            <person name="Jeske O."/>
            <person name="Meyerdierks A."/>
            <person name="Storesund J.E."/>
            <person name="Kallscheuer N."/>
            <person name="Luecker S."/>
            <person name="Lage O.M."/>
            <person name="Pohl T."/>
            <person name="Merkel B.J."/>
            <person name="Hornburger P."/>
            <person name="Mueller R.-W."/>
            <person name="Bruemmer F."/>
            <person name="Labrenz M."/>
            <person name="Spormann A.M."/>
            <person name="Op den Camp H."/>
            <person name="Overmann J."/>
            <person name="Amann R."/>
            <person name="Jetten M.S.M."/>
            <person name="Mascher T."/>
            <person name="Medema M.H."/>
            <person name="Devos D.P."/>
            <person name="Kaster A.-K."/>
            <person name="Ovreas L."/>
            <person name="Rohde M."/>
            <person name="Galperin M.Y."/>
            <person name="Jogler C."/>
        </authorList>
    </citation>
    <scope>NUCLEOTIDE SEQUENCE [LARGE SCALE GENOMIC DNA]</scope>
    <source>
        <strain evidence="5 6">Q31a</strain>
    </source>
</reference>
<evidence type="ECO:0000313" key="6">
    <source>
        <dbReference type="Proteomes" id="UP000318017"/>
    </source>
</evidence>
<feature type="domain" description="Histidine kinase" evidence="4">
    <location>
        <begin position="453"/>
        <end position="667"/>
    </location>
</feature>
<dbReference type="GO" id="GO:0000155">
    <property type="term" value="F:phosphorelay sensor kinase activity"/>
    <property type="evidence" value="ECO:0007669"/>
    <property type="project" value="InterPro"/>
</dbReference>
<dbReference type="InterPro" id="IPR003594">
    <property type="entry name" value="HATPase_dom"/>
</dbReference>
<dbReference type="Pfam" id="PF02518">
    <property type="entry name" value="HATPase_c"/>
    <property type="match status" value="1"/>
</dbReference>
<evidence type="ECO:0000256" key="3">
    <source>
        <dbReference type="ARBA" id="ARBA00022553"/>
    </source>
</evidence>
<evidence type="ECO:0000256" key="1">
    <source>
        <dbReference type="ARBA" id="ARBA00000085"/>
    </source>
</evidence>
<dbReference type="Proteomes" id="UP000318017">
    <property type="component" value="Chromosome"/>
</dbReference>
<proteinExistence type="predicted"/>